<dbReference type="AlphaFoldDB" id="A0AAX1ZR85"/>
<sequence>MKTTEEYAYQFTIELFKNCETFKEKEAAIEEAWNLAKKFTEFGGIFQQHFEVWSEVGNLPHGILP</sequence>
<name>A0AAX1ZR85_ACIBA</name>
<dbReference type="RefSeq" id="WP_000858629.1">
    <property type="nucleotide sequence ID" value="NZ_JAIWVB010000001.1"/>
</dbReference>
<comment type="caution">
    <text evidence="1">The sequence shown here is derived from an EMBL/GenBank/DDBJ whole genome shotgun (WGS) entry which is preliminary data.</text>
</comment>
<proteinExistence type="predicted"/>
<protein>
    <submittedName>
        <fullName evidence="1">Uncharacterized protein</fullName>
    </submittedName>
</protein>
<organism evidence="1 2">
    <name type="scientific">Acinetobacter baumannii</name>
    <dbReference type="NCBI Taxonomy" id="470"/>
    <lineage>
        <taxon>Bacteria</taxon>
        <taxon>Pseudomonadati</taxon>
        <taxon>Pseudomonadota</taxon>
        <taxon>Gammaproteobacteria</taxon>
        <taxon>Moraxellales</taxon>
        <taxon>Moraxellaceae</taxon>
        <taxon>Acinetobacter</taxon>
        <taxon>Acinetobacter calcoaceticus/baumannii complex</taxon>
    </lineage>
</organism>
<dbReference type="Proteomes" id="UP000268239">
    <property type="component" value="Unassembled WGS sequence"/>
</dbReference>
<dbReference type="EMBL" id="RXLU01000005">
    <property type="protein sequence ID" value="RTQ85556.1"/>
    <property type="molecule type" value="Genomic_DNA"/>
</dbReference>
<evidence type="ECO:0000313" key="2">
    <source>
        <dbReference type="Proteomes" id="UP000268239"/>
    </source>
</evidence>
<evidence type="ECO:0000313" key="1">
    <source>
        <dbReference type="EMBL" id="RTQ85556.1"/>
    </source>
</evidence>
<accession>A0AAX1ZR85</accession>
<reference evidence="1 2" key="1">
    <citation type="submission" date="2018-12" db="EMBL/GenBank/DDBJ databases">
        <title>Draft Genome Sequences Human Pathogenic Acinetobacter baumannii Strains.</title>
        <authorList>
            <person name="Madhi M."/>
            <person name="Ronco T."/>
            <person name="Olsen R.H."/>
            <person name="Hassani A."/>
        </authorList>
    </citation>
    <scope>NUCLEOTIDE SEQUENCE [LARGE SCALE GENOMIC DNA]</scope>
    <source>
        <strain evidence="1 2">AB3</strain>
    </source>
</reference>
<gene>
    <name evidence="1" type="ORF">EJ062_01270</name>
</gene>